<dbReference type="SUPFAM" id="SSF52540">
    <property type="entry name" value="P-loop containing nucleoside triphosphate hydrolases"/>
    <property type="match status" value="1"/>
</dbReference>
<keyword evidence="2" id="KW-0547">Nucleotide-binding</keyword>
<dbReference type="PROSITE" id="PS00662">
    <property type="entry name" value="T2SP_E"/>
    <property type="match status" value="1"/>
</dbReference>
<organism evidence="5 6">
    <name type="scientific">Clostridium gasigenes</name>
    <dbReference type="NCBI Taxonomy" id="94869"/>
    <lineage>
        <taxon>Bacteria</taxon>
        <taxon>Bacillati</taxon>
        <taxon>Bacillota</taxon>
        <taxon>Clostridia</taxon>
        <taxon>Eubacteriales</taxon>
        <taxon>Clostridiaceae</taxon>
        <taxon>Clostridium</taxon>
    </lineage>
</organism>
<dbReference type="Pfam" id="PF00437">
    <property type="entry name" value="T2SSE"/>
    <property type="match status" value="1"/>
</dbReference>
<dbReference type="GO" id="GO:0016887">
    <property type="term" value="F:ATP hydrolysis activity"/>
    <property type="evidence" value="ECO:0007669"/>
    <property type="project" value="TreeGrafter"/>
</dbReference>
<feature type="domain" description="Bacterial type II secretion system protein E" evidence="4">
    <location>
        <begin position="284"/>
        <end position="298"/>
    </location>
</feature>
<dbReference type="InterPro" id="IPR001482">
    <property type="entry name" value="T2SS/T4SS_dom"/>
</dbReference>
<dbReference type="GO" id="GO:0005886">
    <property type="term" value="C:plasma membrane"/>
    <property type="evidence" value="ECO:0007669"/>
    <property type="project" value="TreeGrafter"/>
</dbReference>
<protein>
    <submittedName>
        <fullName evidence="5">Type IV pilus assembly protein PilB</fullName>
    </submittedName>
</protein>
<dbReference type="Proteomes" id="UP000198597">
    <property type="component" value="Unassembled WGS sequence"/>
</dbReference>
<evidence type="ECO:0000256" key="2">
    <source>
        <dbReference type="ARBA" id="ARBA00022741"/>
    </source>
</evidence>
<accession>A0A1H0MWT7</accession>
<dbReference type="InterPro" id="IPR027417">
    <property type="entry name" value="P-loop_NTPase"/>
</dbReference>
<evidence type="ECO:0000259" key="4">
    <source>
        <dbReference type="PROSITE" id="PS00662"/>
    </source>
</evidence>
<sequence length="463" mass="53072">MKNNKVEIKDIDLNTARKVNKELALEEMFLPIKIEGNNLIVIGVESNERIIEYLNFIFALEIDFIKIESEIIQNIIDGVFSGESQNLHESFIEKAIKLKASDVHVEPMENEVLIRIRTDGKLSLDRKIKHSEYKVLLSKIKIIANMDITEKRRPQDGKYNLKLNNNSYDLRVSTILTVYGEKLVIRILYGMRFNFSLDKIHLTEYQLKKLMRIISFKNGLVIINGPTGSGKSTTLYSILQTINNEEINITTLEDPVEVIIPGINQISLNRKANIDFATGLRSILRQDPDVIMIGEIRDEETASMAVRAALTGHKVYATIHTKTPREVYLRLDDMGVKPYFLKDSIVGIVSQRLIRTLCEKCKVYKEDICFWGRKIKSYEKDGCIECNNTGYKGRTMVSAVELIEGEYKESISSIFQEINLLSNVEMIESLISLLERGLISINDYRKFILEEGINEKLYKESNA</sequence>
<name>A0A1H0MWT7_9CLOT</name>
<dbReference type="EMBL" id="FNJM01000001">
    <property type="protein sequence ID" value="SDO84867.1"/>
    <property type="molecule type" value="Genomic_DNA"/>
</dbReference>
<evidence type="ECO:0000313" key="5">
    <source>
        <dbReference type="EMBL" id="SDO84867.1"/>
    </source>
</evidence>
<dbReference type="AlphaFoldDB" id="A0A1H0MWT7"/>
<evidence type="ECO:0000256" key="3">
    <source>
        <dbReference type="ARBA" id="ARBA00022840"/>
    </source>
</evidence>
<dbReference type="GO" id="GO:0005524">
    <property type="term" value="F:ATP binding"/>
    <property type="evidence" value="ECO:0007669"/>
    <property type="project" value="UniProtKB-KW"/>
</dbReference>
<dbReference type="STRING" id="94869.SAMN04488529_101603"/>
<proteinExistence type="inferred from homology"/>
<comment type="similarity">
    <text evidence="1">Belongs to the GSP E family.</text>
</comment>
<dbReference type="PANTHER" id="PTHR30258:SF1">
    <property type="entry name" value="PROTEIN TRANSPORT PROTEIN HOFB HOMOLOG"/>
    <property type="match status" value="1"/>
</dbReference>
<reference evidence="5 6" key="1">
    <citation type="submission" date="2016-10" db="EMBL/GenBank/DDBJ databases">
        <authorList>
            <person name="de Groot N.N."/>
        </authorList>
    </citation>
    <scope>NUCLEOTIDE SEQUENCE [LARGE SCALE GENOMIC DNA]</scope>
    <source>
        <strain evidence="5 6">DSM 12272</strain>
    </source>
</reference>
<evidence type="ECO:0000313" key="6">
    <source>
        <dbReference type="Proteomes" id="UP000198597"/>
    </source>
</evidence>
<keyword evidence="6" id="KW-1185">Reference proteome</keyword>
<dbReference type="Gene3D" id="3.30.450.90">
    <property type="match status" value="1"/>
</dbReference>
<dbReference type="PANTHER" id="PTHR30258">
    <property type="entry name" value="TYPE II SECRETION SYSTEM PROTEIN GSPE-RELATED"/>
    <property type="match status" value="1"/>
</dbReference>
<keyword evidence="3" id="KW-0067">ATP-binding</keyword>
<dbReference type="CDD" id="cd01129">
    <property type="entry name" value="PulE-GspE-like"/>
    <property type="match status" value="1"/>
</dbReference>
<gene>
    <name evidence="5" type="ORF">SAMN04488529_101603</name>
</gene>
<dbReference type="Gene3D" id="3.40.50.300">
    <property type="entry name" value="P-loop containing nucleotide triphosphate hydrolases"/>
    <property type="match status" value="1"/>
</dbReference>
<evidence type="ECO:0000256" key="1">
    <source>
        <dbReference type="ARBA" id="ARBA00006611"/>
    </source>
</evidence>
<dbReference type="RefSeq" id="WP_242873917.1">
    <property type="nucleotide sequence ID" value="NZ_FNJM01000001.1"/>
</dbReference>